<evidence type="ECO:0008006" key="4">
    <source>
        <dbReference type="Google" id="ProtNLM"/>
    </source>
</evidence>
<dbReference type="EMBL" id="BSFM01000001">
    <property type="protein sequence ID" value="GLK82010.1"/>
    <property type="molecule type" value="Genomic_DNA"/>
</dbReference>
<dbReference type="AlphaFoldDB" id="A0A9W6JTY4"/>
<keyword evidence="1" id="KW-0472">Membrane</keyword>
<accession>A0A9W6JTY4</accession>
<keyword evidence="1" id="KW-0812">Transmembrane</keyword>
<feature type="transmembrane region" description="Helical" evidence="1">
    <location>
        <begin position="38"/>
        <end position="60"/>
    </location>
</feature>
<sequence length="73" mass="8392">MAQAPNFSRSRFTVAVMLAVYPLVTALLYAVMPLTPDWPLWMRTLVVVPVMAVAMVWVLIPRIHRHLSLWLHP</sequence>
<name>A0A9W6JTY4_9HYPH</name>
<dbReference type="RefSeq" id="WP_213362171.1">
    <property type="nucleotide sequence ID" value="NZ_BSFM01000001.1"/>
</dbReference>
<organism evidence="2 3">
    <name type="scientific">Ancylobacter defluvii</name>
    <dbReference type="NCBI Taxonomy" id="1282440"/>
    <lineage>
        <taxon>Bacteria</taxon>
        <taxon>Pseudomonadati</taxon>
        <taxon>Pseudomonadota</taxon>
        <taxon>Alphaproteobacteria</taxon>
        <taxon>Hyphomicrobiales</taxon>
        <taxon>Xanthobacteraceae</taxon>
        <taxon>Ancylobacter</taxon>
    </lineage>
</organism>
<reference evidence="2" key="2">
    <citation type="submission" date="2023-01" db="EMBL/GenBank/DDBJ databases">
        <authorList>
            <person name="Sun Q."/>
            <person name="Evtushenko L."/>
        </authorList>
    </citation>
    <scope>NUCLEOTIDE SEQUENCE</scope>
    <source>
        <strain evidence="2">VKM B-2789</strain>
    </source>
</reference>
<protein>
    <recommendedName>
        <fullName evidence="4">DUF2842 domain-containing protein</fullName>
    </recommendedName>
</protein>
<comment type="caution">
    <text evidence="2">The sequence shown here is derived from an EMBL/GenBank/DDBJ whole genome shotgun (WGS) entry which is preliminary data.</text>
</comment>
<keyword evidence="3" id="KW-1185">Reference proteome</keyword>
<keyword evidence="1" id="KW-1133">Transmembrane helix</keyword>
<evidence type="ECO:0000313" key="3">
    <source>
        <dbReference type="Proteomes" id="UP001143330"/>
    </source>
</evidence>
<gene>
    <name evidence="2" type="ORF">GCM10017653_00790</name>
</gene>
<feature type="transmembrane region" description="Helical" evidence="1">
    <location>
        <begin position="12"/>
        <end position="32"/>
    </location>
</feature>
<evidence type="ECO:0000313" key="2">
    <source>
        <dbReference type="EMBL" id="GLK82010.1"/>
    </source>
</evidence>
<reference evidence="2" key="1">
    <citation type="journal article" date="2014" name="Int. J. Syst. Evol. Microbiol.">
        <title>Complete genome sequence of Corynebacterium casei LMG S-19264T (=DSM 44701T), isolated from a smear-ripened cheese.</title>
        <authorList>
            <consortium name="US DOE Joint Genome Institute (JGI-PGF)"/>
            <person name="Walter F."/>
            <person name="Albersmeier A."/>
            <person name="Kalinowski J."/>
            <person name="Ruckert C."/>
        </authorList>
    </citation>
    <scope>NUCLEOTIDE SEQUENCE</scope>
    <source>
        <strain evidence="2">VKM B-2789</strain>
    </source>
</reference>
<proteinExistence type="predicted"/>
<evidence type="ECO:0000256" key="1">
    <source>
        <dbReference type="SAM" id="Phobius"/>
    </source>
</evidence>
<dbReference type="Proteomes" id="UP001143330">
    <property type="component" value="Unassembled WGS sequence"/>
</dbReference>